<dbReference type="InterPro" id="IPR004841">
    <property type="entry name" value="AA-permease/SLC12A_dom"/>
</dbReference>
<dbReference type="PANTHER" id="PTHR11827">
    <property type="entry name" value="SOLUTE CARRIER FAMILY 12, CATION COTRANSPORTERS"/>
    <property type="match status" value="1"/>
</dbReference>
<evidence type="ECO:0000256" key="3">
    <source>
        <dbReference type="ARBA" id="ARBA00022989"/>
    </source>
</evidence>
<reference evidence="8" key="1">
    <citation type="submission" date="2025-08" db="UniProtKB">
        <authorList>
            <consortium name="RefSeq"/>
        </authorList>
    </citation>
    <scope>IDENTIFICATION</scope>
</reference>
<feature type="non-terminal residue" evidence="8">
    <location>
        <position position="222"/>
    </location>
</feature>
<comment type="subcellular location">
    <subcellularLocation>
        <location evidence="1">Membrane</location>
        <topology evidence="1">Multi-pass membrane protein</topology>
    </subcellularLocation>
</comment>
<evidence type="ECO:0000313" key="8">
    <source>
        <dbReference type="RefSeq" id="XP_047737470.1"/>
    </source>
</evidence>
<keyword evidence="4 5" id="KW-0472">Membrane</keyword>
<dbReference type="Pfam" id="PF00324">
    <property type="entry name" value="AA_permease"/>
    <property type="match status" value="1"/>
</dbReference>
<sequence>MAGINRSGDLANPQKSLPLGTLSAIGATSLVYLTCLVLFGATFDNLFARDRWGDSVFRRHVAITTIAWPHMNVFFIGAVLAAVGAATQALVGAPRILQAVAQGAGITGLAPFARTSARGGPLRALMLTAVICLVMILMVENRMGIIGIRMGINLSTSSLWIIVSTCFLVSYGAVNLASLSQSYRKTYRCKYHHWTMSFMGLVLCMTIMFMVSWLHALVVMGV</sequence>
<dbReference type="GO" id="GO:1990573">
    <property type="term" value="P:potassium ion import across plasma membrane"/>
    <property type="evidence" value="ECO:0007669"/>
    <property type="project" value="TreeGrafter"/>
</dbReference>
<dbReference type="OMA" id="AITTIAW"/>
<feature type="transmembrane region" description="Helical" evidence="5">
    <location>
        <begin position="120"/>
        <end position="139"/>
    </location>
</feature>
<evidence type="ECO:0000256" key="1">
    <source>
        <dbReference type="ARBA" id="ARBA00004141"/>
    </source>
</evidence>
<dbReference type="GO" id="GO:0015379">
    <property type="term" value="F:potassium:chloride symporter activity"/>
    <property type="evidence" value="ECO:0007669"/>
    <property type="project" value="TreeGrafter"/>
</dbReference>
<accession>A0A979FKF0</accession>
<dbReference type="OrthoDB" id="2020542at2759"/>
<dbReference type="InterPro" id="IPR004842">
    <property type="entry name" value="SLC12A_fam"/>
</dbReference>
<name>A0A979FKF0_HYAAZ</name>
<gene>
    <name evidence="8" type="primary">LOC108668583</name>
</gene>
<evidence type="ECO:0000313" key="7">
    <source>
        <dbReference type="Proteomes" id="UP000694843"/>
    </source>
</evidence>
<feature type="domain" description="Amino acid permease/ SLC12A" evidence="6">
    <location>
        <begin position="2"/>
        <end position="220"/>
    </location>
</feature>
<dbReference type="AlphaFoldDB" id="A0A979FKF0"/>
<feature type="transmembrane region" description="Helical" evidence="5">
    <location>
        <begin position="61"/>
        <end position="84"/>
    </location>
</feature>
<dbReference type="GO" id="GO:0007268">
    <property type="term" value="P:chemical synaptic transmission"/>
    <property type="evidence" value="ECO:0007669"/>
    <property type="project" value="TreeGrafter"/>
</dbReference>
<organism evidence="7 8">
    <name type="scientific">Hyalella azteca</name>
    <name type="common">Amphipod</name>
    <dbReference type="NCBI Taxonomy" id="294128"/>
    <lineage>
        <taxon>Eukaryota</taxon>
        <taxon>Metazoa</taxon>
        <taxon>Ecdysozoa</taxon>
        <taxon>Arthropoda</taxon>
        <taxon>Crustacea</taxon>
        <taxon>Multicrustacea</taxon>
        <taxon>Malacostraca</taxon>
        <taxon>Eumalacostraca</taxon>
        <taxon>Peracarida</taxon>
        <taxon>Amphipoda</taxon>
        <taxon>Senticaudata</taxon>
        <taxon>Talitrida</taxon>
        <taxon>Talitroidea</taxon>
        <taxon>Hyalellidae</taxon>
        <taxon>Hyalella</taxon>
    </lineage>
</organism>
<feature type="transmembrane region" description="Helical" evidence="5">
    <location>
        <begin position="198"/>
        <end position="220"/>
    </location>
</feature>
<dbReference type="Proteomes" id="UP000694843">
    <property type="component" value="Unplaced"/>
</dbReference>
<protein>
    <submittedName>
        <fullName evidence="8">Solute carrier family 12 member 7</fullName>
    </submittedName>
</protein>
<dbReference type="GO" id="GO:0045202">
    <property type="term" value="C:synapse"/>
    <property type="evidence" value="ECO:0007669"/>
    <property type="project" value="GOC"/>
</dbReference>
<dbReference type="PANTHER" id="PTHR11827:SF73">
    <property type="entry name" value="KAZACHOC, ISOFORM G"/>
    <property type="match status" value="1"/>
</dbReference>
<dbReference type="RefSeq" id="XP_047737470.1">
    <property type="nucleotide sequence ID" value="XM_047881514.1"/>
</dbReference>
<evidence type="ECO:0000259" key="6">
    <source>
        <dbReference type="Pfam" id="PF00324"/>
    </source>
</evidence>
<keyword evidence="3 5" id="KW-1133">Transmembrane helix</keyword>
<dbReference type="KEGG" id="hazt:108668583"/>
<feature type="transmembrane region" description="Helical" evidence="5">
    <location>
        <begin position="20"/>
        <end position="41"/>
    </location>
</feature>
<dbReference type="GO" id="GO:0055075">
    <property type="term" value="P:potassium ion homeostasis"/>
    <property type="evidence" value="ECO:0007669"/>
    <property type="project" value="TreeGrafter"/>
</dbReference>
<dbReference type="GeneID" id="108668583"/>
<keyword evidence="7" id="KW-1185">Reference proteome</keyword>
<evidence type="ECO:0000256" key="2">
    <source>
        <dbReference type="ARBA" id="ARBA00022692"/>
    </source>
</evidence>
<dbReference type="GO" id="GO:0005886">
    <property type="term" value="C:plasma membrane"/>
    <property type="evidence" value="ECO:0007669"/>
    <property type="project" value="TreeGrafter"/>
</dbReference>
<proteinExistence type="predicted"/>
<dbReference type="Gene3D" id="1.20.1740.10">
    <property type="entry name" value="Amino acid/polyamine transporter I"/>
    <property type="match status" value="1"/>
</dbReference>
<dbReference type="GO" id="GO:0006884">
    <property type="term" value="P:cell volume homeostasis"/>
    <property type="evidence" value="ECO:0007669"/>
    <property type="project" value="TreeGrafter"/>
</dbReference>
<evidence type="ECO:0000256" key="5">
    <source>
        <dbReference type="SAM" id="Phobius"/>
    </source>
</evidence>
<evidence type="ECO:0000256" key="4">
    <source>
        <dbReference type="ARBA" id="ARBA00023136"/>
    </source>
</evidence>
<dbReference type="GO" id="GO:0055064">
    <property type="term" value="P:chloride ion homeostasis"/>
    <property type="evidence" value="ECO:0007669"/>
    <property type="project" value="TreeGrafter"/>
</dbReference>
<keyword evidence="2 5" id="KW-0812">Transmembrane</keyword>
<feature type="transmembrane region" description="Helical" evidence="5">
    <location>
        <begin position="159"/>
        <end position="177"/>
    </location>
</feature>